<gene>
    <name evidence="4" type="ORF">G6047_05815</name>
</gene>
<dbReference type="PROSITE" id="PS51257">
    <property type="entry name" value="PROKAR_LIPOPROTEIN"/>
    <property type="match status" value="1"/>
</dbReference>
<keyword evidence="5" id="KW-1185">Reference proteome</keyword>
<protein>
    <recommendedName>
        <fullName evidence="6">SusE outer membrane protein domain-containing protein</fullName>
    </recommendedName>
</protein>
<dbReference type="EMBL" id="JAAMPU010000101">
    <property type="protein sequence ID" value="NMH27540.1"/>
    <property type="molecule type" value="Genomic_DNA"/>
</dbReference>
<evidence type="ECO:0000313" key="4">
    <source>
        <dbReference type="EMBL" id="NMH27540.1"/>
    </source>
</evidence>
<dbReference type="RefSeq" id="WP_169526542.1">
    <property type="nucleotide sequence ID" value="NZ_JAAMPU010000101.1"/>
</dbReference>
<dbReference type="Pfam" id="PF14292">
    <property type="entry name" value="SusE"/>
    <property type="match status" value="1"/>
</dbReference>
<dbReference type="InterPro" id="IPR025970">
    <property type="entry name" value="SusE"/>
</dbReference>
<feature type="domain" description="SusE outer membrane protein" evidence="2">
    <location>
        <begin position="33"/>
        <end position="133"/>
    </location>
</feature>
<evidence type="ECO:0000313" key="5">
    <source>
        <dbReference type="Proteomes" id="UP000712080"/>
    </source>
</evidence>
<organism evidence="4 5">
    <name type="scientific">Flavobacterium silvaticum</name>
    <dbReference type="NCBI Taxonomy" id="1852020"/>
    <lineage>
        <taxon>Bacteria</taxon>
        <taxon>Pseudomonadati</taxon>
        <taxon>Bacteroidota</taxon>
        <taxon>Flavobacteriia</taxon>
        <taxon>Flavobacteriales</taxon>
        <taxon>Flavobacteriaceae</taxon>
        <taxon>Flavobacterium</taxon>
    </lineage>
</organism>
<dbReference type="AlphaFoldDB" id="A0A972JH41"/>
<comment type="caution">
    <text evidence="4">The sequence shown here is derived from an EMBL/GenBank/DDBJ whole genome shotgun (WGS) entry which is preliminary data.</text>
</comment>
<dbReference type="Proteomes" id="UP000712080">
    <property type="component" value="Unassembled WGS sequence"/>
</dbReference>
<feature type="domain" description="Amylopullulanase X25" evidence="3">
    <location>
        <begin position="166"/>
        <end position="223"/>
    </location>
</feature>
<name>A0A972JH41_9FLAO</name>
<dbReference type="Gene3D" id="2.60.40.3620">
    <property type="match status" value="2"/>
</dbReference>
<feature type="chain" id="PRO_5036994342" description="SusE outer membrane protein domain-containing protein" evidence="1">
    <location>
        <begin position="25"/>
        <end position="351"/>
    </location>
</feature>
<evidence type="ECO:0000256" key="1">
    <source>
        <dbReference type="SAM" id="SignalP"/>
    </source>
</evidence>
<dbReference type="CDD" id="cd12967">
    <property type="entry name" value="CBM_SusE-F_like_u1"/>
    <property type="match status" value="1"/>
</dbReference>
<dbReference type="Pfam" id="PF22058">
    <property type="entry name" value="X25_BaPul_like"/>
    <property type="match status" value="1"/>
</dbReference>
<reference evidence="4" key="1">
    <citation type="submission" date="2020-02" db="EMBL/GenBank/DDBJ databases">
        <title>Flavobacterium sp. genome.</title>
        <authorList>
            <person name="Jung H.S."/>
            <person name="Baek J.H."/>
            <person name="Jeon C.O."/>
        </authorList>
    </citation>
    <scope>NUCLEOTIDE SEQUENCE</scope>
    <source>
        <strain evidence="4">SE-s28</strain>
    </source>
</reference>
<proteinExistence type="predicted"/>
<evidence type="ECO:0000259" key="2">
    <source>
        <dbReference type="Pfam" id="PF14292"/>
    </source>
</evidence>
<evidence type="ECO:0000259" key="3">
    <source>
        <dbReference type="Pfam" id="PF22058"/>
    </source>
</evidence>
<evidence type="ECO:0008006" key="6">
    <source>
        <dbReference type="Google" id="ProtNLM"/>
    </source>
</evidence>
<dbReference type="InterPro" id="IPR054409">
    <property type="entry name" value="X25_BaPul-like"/>
</dbReference>
<keyword evidence="1" id="KW-0732">Signal</keyword>
<feature type="signal peptide" evidence="1">
    <location>
        <begin position="1"/>
        <end position="24"/>
    </location>
</feature>
<accession>A0A972JH41</accession>
<sequence>MKKYLNKIMVIAAIAFLGVSCDDAELTTLAKVSFEEPVIATPNTLAITSDNQYQNIVTVSWPHVQFPIDAPVTYKIQFDVATDTIGDNAWENAITLDAGEDVLSKSFLGDEINNMAHTLGLVSDVQGELVVRVEAYMDRSVFSSATTILVVPFTEPIAFGQVYVPGQYQNWQPATAATLAAISSGVYQGFLTFPAGQLEFKFTTGPNWDQPYGGDANGNLTSPGINNLHVPAAGTYQITLNLNTMSYTAVPYSWGVIGTSTVGQWNTDTDMVWDYQNHIWKFTGALVPGALKFRLNDSWTINYGPNNSTDFVVFLDNPGAHTIDVAGTYIVTLDMPDATVPPSAAYTVTLQ</sequence>